<feature type="compositionally biased region" description="Low complexity" evidence="1">
    <location>
        <begin position="192"/>
        <end position="208"/>
    </location>
</feature>
<gene>
    <name evidence="3" type="ORF">FJTKL_02544</name>
</gene>
<feature type="compositionally biased region" description="Polar residues" evidence="1">
    <location>
        <begin position="56"/>
        <end position="69"/>
    </location>
</feature>
<protein>
    <recommendedName>
        <fullName evidence="2">Bacteriophage T5 Orf172 DNA-binding domain-containing protein</fullName>
    </recommendedName>
</protein>
<dbReference type="EMBL" id="JBAWTH010000142">
    <property type="protein sequence ID" value="KAL2275095.1"/>
    <property type="molecule type" value="Genomic_DNA"/>
</dbReference>
<evidence type="ECO:0000313" key="3">
    <source>
        <dbReference type="EMBL" id="KAL2275095.1"/>
    </source>
</evidence>
<dbReference type="Pfam" id="PF10544">
    <property type="entry name" value="T5orf172"/>
    <property type="match status" value="1"/>
</dbReference>
<dbReference type="InterPro" id="IPR053006">
    <property type="entry name" value="Meiosis_regulatory"/>
</dbReference>
<feature type="compositionally biased region" description="Low complexity" evidence="1">
    <location>
        <begin position="345"/>
        <end position="359"/>
    </location>
</feature>
<feature type="region of interest" description="Disordered" evidence="1">
    <location>
        <begin position="180"/>
        <end position="241"/>
    </location>
</feature>
<reference evidence="3 4" key="1">
    <citation type="submission" date="2024-03" db="EMBL/GenBank/DDBJ databases">
        <title>A high-quality draft genome sequence of Diaporthe vaccinii, a causative agent of upright dieback and viscid rot disease in cranberry plants.</title>
        <authorList>
            <person name="Sarrasin M."/>
            <person name="Lang B.F."/>
            <person name="Burger G."/>
        </authorList>
    </citation>
    <scope>NUCLEOTIDE SEQUENCE [LARGE SCALE GENOMIC DNA]</scope>
    <source>
        <strain evidence="3 4">IS7</strain>
    </source>
</reference>
<feature type="region of interest" description="Disordered" evidence="1">
    <location>
        <begin position="308"/>
        <end position="360"/>
    </location>
</feature>
<evidence type="ECO:0000313" key="4">
    <source>
        <dbReference type="Proteomes" id="UP001600888"/>
    </source>
</evidence>
<proteinExistence type="predicted"/>
<keyword evidence="4" id="KW-1185">Reference proteome</keyword>
<feature type="compositionally biased region" description="Low complexity" evidence="1">
    <location>
        <begin position="225"/>
        <end position="239"/>
    </location>
</feature>
<sequence length="477" mass="52301">MALGFKTVPTLSIDLPIASSPRGPTATTLLEPDLRSIAMPFVANTPESLVKRTDSKNPSTTCRGITSSGRPCRNALAPSDKPAPKSRKKARALPDAADPESYCWRHKDQATSSPVPQANGPIPEGRTSVDTLTGRLGLLSTNASRPEKPSRPHNSSGSGRPSKPSKELSFCCFRIPLDFIEEEPSPPPRPHSYPVQPSGSPKPQKPSSNQYLGPTSAKPQKSNRPSLSSQTPSGGSQTSQYLSLIPQDAPPQTASQIMAELAKPLSQKDEAGYIYIFWLQPESELSSPPTQKARSFLDETAHALPDTETNTRSILDPSVPARPTGHERRPSDILRSFADQADSIGTRSPTTTRSRGLSSGDDKKTLLLKIGRANNVQRRMNEWKRQCGYDLSLIRYYPYVQTGAVVEPRKMPHSHKVEKLIHMELEGLGLRVASRGPCEACGRDHKEWFEVDASKDGVMRVDEAIKRWSDWDEGRTS</sequence>
<accession>A0ABR4DY60</accession>
<dbReference type="PANTHER" id="PTHR28094:SF2">
    <property type="entry name" value="BACTERIOPHAGE T5 ORF172 DNA-BINDING DOMAIN-CONTAINING PROTEIN"/>
    <property type="match status" value="1"/>
</dbReference>
<comment type="caution">
    <text evidence="3">The sequence shown here is derived from an EMBL/GenBank/DDBJ whole genome shotgun (WGS) entry which is preliminary data.</text>
</comment>
<feature type="region of interest" description="Disordered" evidence="1">
    <location>
        <begin position="48"/>
        <end position="167"/>
    </location>
</feature>
<dbReference type="Proteomes" id="UP001600888">
    <property type="component" value="Unassembled WGS sequence"/>
</dbReference>
<dbReference type="SMART" id="SM00974">
    <property type="entry name" value="T5orf172"/>
    <property type="match status" value="1"/>
</dbReference>
<evidence type="ECO:0000259" key="2">
    <source>
        <dbReference type="SMART" id="SM00974"/>
    </source>
</evidence>
<dbReference type="InterPro" id="IPR018306">
    <property type="entry name" value="Phage_T5_Orf172_DNA-bd"/>
</dbReference>
<feature type="domain" description="Bacteriophage T5 Orf172 DNA-binding" evidence="2">
    <location>
        <begin position="362"/>
        <end position="468"/>
    </location>
</feature>
<dbReference type="PANTHER" id="PTHR28094">
    <property type="entry name" value="MEIOTICALLY UP-REGULATED GENE 113 PROTEIN"/>
    <property type="match status" value="1"/>
</dbReference>
<evidence type="ECO:0000256" key="1">
    <source>
        <dbReference type="SAM" id="MobiDB-lite"/>
    </source>
</evidence>
<name>A0ABR4DY60_9PEZI</name>
<feature type="compositionally biased region" description="Polar residues" evidence="1">
    <location>
        <begin position="209"/>
        <end position="224"/>
    </location>
</feature>
<organism evidence="3 4">
    <name type="scientific">Diaporthe vaccinii</name>
    <dbReference type="NCBI Taxonomy" id="105482"/>
    <lineage>
        <taxon>Eukaryota</taxon>
        <taxon>Fungi</taxon>
        <taxon>Dikarya</taxon>
        <taxon>Ascomycota</taxon>
        <taxon>Pezizomycotina</taxon>
        <taxon>Sordariomycetes</taxon>
        <taxon>Sordariomycetidae</taxon>
        <taxon>Diaporthales</taxon>
        <taxon>Diaporthaceae</taxon>
        <taxon>Diaporthe</taxon>
        <taxon>Diaporthe eres species complex</taxon>
    </lineage>
</organism>